<protein>
    <recommendedName>
        <fullName evidence="1">Opine dehydrogenase domain-containing protein</fullName>
    </recommendedName>
</protein>
<dbReference type="EMBL" id="BARU01023196">
    <property type="protein sequence ID" value="GAH50321.1"/>
    <property type="molecule type" value="Genomic_DNA"/>
</dbReference>
<dbReference type="GO" id="GO:0016491">
    <property type="term" value="F:oxidoreductase activity"/>
    <property type="evidence" value="ECO:0007669"/>
    <property type="project" value="InterPro"/>
</dbReference>
<name>X1FXD8_9ZZZZ</name>
<dbReference type="InterPro" id="IPR003421">
    <property type="entry name" value="Opine_DH"/>
</dbReference>
<sequence length="102" mass="11484">VFPFEKPLPLVAELRKHGMTTGPWTVQNRYLTEDIPVGTYVAYQLAKKFGIETPVIESVIRLGSVVCGIDFFKTGRSLDDLGIANMTKGELLRYLRGPWKEV</sequence>
<organism evidence="2">
    <name type="scientific">marine sediment metagenome</name>
    <dbReference type="NCBI Taxonomy" id="412755"/>
    <lineage>
        <taxon>unclassified sequences</taxon>
        <taxon>metagenomes</taxon>
        <taxon>ecological metagenomes</taxon>
    </lineage>
</organism>
<gene>
    <name evidence="2" type="ORF">S03H2_37676</name>
</gene>
<dbReference type="AlphaFoldDB" id="X1FXD8"/>
<evidence type="ECO:0000259" key="1">
    <source>
        <dbReference type="Pfam" id="PF02317"/>
    </source>
</evidence>
<dbReference type="Gene3D" id="1.10.1040.10">
    <property type="entry name" value="N-(1-d-carboxylethyl)-l-norvaline Dehydrogenase, domain 2"/>
    <property type="match status" value="1"/>
</dbReference>
<comment type="caution">
    <text evidence="2">The sequence shown here is derived from an EMBL/GenBank/DDBJ whole genome shotgun (WGS) entry which is preliminary data.</text>
</comment>
<evidence type="ECO:0000313" key="2">
    <source>
        <dbReference type="EMBL" id="GAH50321.1"/>
    </source>
</evidence>
<dbReference type="Pfam" id="PF02317">
    <property type="entry name" value="Octopine_DH"/>
    <property type="match status" value="1"/>
</dbReference>
<proteinExistence type="predicted"/>
<dbReference type="SUPFAM" id="SSF48179">
    <property type="entry name" value="6-phosphogluconate dehydrogenase C-terminal domain-like"/>
    <property type="match status" value="1"/>
</dbReference>
<dbReference type="InterPro" id="IPR008927">
    <property type="entry name" value="6-PGluconate_DH-like_C_sf"/>
</dbReference>
<accession>X1FXD8</accession>
<feature type="domain" description="Opine dehydrogenase" evidence="1">
    <location>
        <begin position="16"/>
        <end position="66"/>
    </location>
</feature>
<dbReference type="InterPro" id="IPR013328">
    <property type="entry name" value="6PGD_dom2"/>
</dbReference>
<reference evidence="2" key="1">
    <citation type="journal article" date="2014" name="Front. Microbiol.">
        <title>High frequency of phylogenetically diverse reductive dehalogenase-homologous genes in deep subseafloor sedimentary metagenomes.</title>
        <authorList>
            <person name="Kawai M."/>
            <person name="Futagami T."/>
            <person name="Toyoda A."/>
            <person name="Takaki Y."/>
            <person name="Nishi S."/>
            <person name="Hori S."/>
            <person name="Arai W."/>
            <person name="Tsubouchi T."/>
            <person name="Morono Y."/>
            <person name="Uchiyama I."/>
            <person name="Ito T."/>
            <person name="Fujiyama A."/>
            <person name="Inagaki F."/>
            <person name="Takami H."/>
        </authorList>
    </citation>
    <scope>NUCLEOTIDE SEQUENCE</scope>
    <source>
        <strain evidence="2">Expedition CK06-06</strain>
    </source>
</reference>
<feature type="non-terminal residue" evidence="2">
    <location>
        <position position="1"/>
    </location>
</feature>